<keyword evidence="5" id="KW-0472">Membrane</keyword>
<feature type="transmembrane region" description="Helical" evidence="5">
    <location>
        <begin position="193"/>
        <end position="215"/>
    </location>
</feature>
<gene>
    <name evidence="7" type="ORF">CBW24_12910</name>
</gene>
<dbReference type="SUPFAM" id="SSF55874">
    <property type="entry name" value="ATPase domain of HSP90 chaperone/DNA topoisomerase II/histidine kinase"/>
    <property type="match status" value="1"/>
</dbReference>
<reference evidence="7 8" key="1">
    <citation type="submission" date="2017-05" db="EMBL/GenBank/DDBJ databases">
        <title>Comparative genomic and metabolic analysis of manganese-oxidizing mechanisms in Celeribater manganoxidans DY25T: its adaption to the environment of polymetallic nodule.</title>
        <authorList>
            <person name="Wang X."/>
        </authorList>
    </citation>
    <scope>NUCLEOTIDE SEQUENCE [LARGE SCALE GENOMIC DNA]</scope>
    <source>
        <strain evidence="7 8">DY25</strain>
    </source>
</reference>
<dbReference type="PANTHER" id="PTHR24421:SF63">
    <property type="entry name" value="SENSOR HISTIDINE KINASE DESK"/>
    <property type="match status" value="1"/>
</dbReference>
<protein>
    <recommendedName>
        <fullName evidence="9">Histidine kinase</fullName>
    </recommendedName>
</protein>
<name>A0A291M1K9_9RHOB</name>
<evidence type="ECO:0000256" key="6">
    <source>
        <dbReference type="SAM" id="SignalP"/>
    </source>
</evidence>
<feature type="compositionally biased region" description="Low complexity" evidence="4">
    <location>
        <begin position="683"/>
        <end position="698"/>
    </location>
</feature>
<feature type="transmembrane region" description="Helical" evidence="5">
    <location>
        <begin position="316"/>
        <end position="338"/>
    </location>
</feature>
<feature type="transmembrane region" description="Helical" evidence="5">
    <location>
        <begin position="101"/>
        <end position="121"/>
    </location>
</feature>
<dbReference type="GO" id="GO:0000160">
    <property type="term" value="P:phosphorelay signal transduction system"/>
    <property type="evidence" value="ECO:0007669"/>
    <property type="project" value="UniProtKB-KW"/>
</dbReference>
<feature type="transmembrane region" description="Helical" evidence="5">
    <location>
        <begin position="344"/>
        <end position="361"/>
    </location>
</feature>
<feature type="transmembrane region" description="Helical" evidence="5">
    <location>
        <begin position="128"/>
        <end position="148"/>
    </location>
</feature>
<evidence type="ECO:0000313" key="7">
    <source>
        <dbReference type="EMBL" id="ATI42812.1"/>
    </source>
</evidence>
<feature type="transmembrane region" description="Helical" evidence="5">
    <location>
        <begin position="253"/>
        <end position="275"/>
    </location>
</feature>
<proteinExistence type="predicted"/>
<keyword evidence="1" id="KW-0808">Transferase</keyword>
<keyword evidence="3" id="KW-0902">Two-component regulatory system</keyword>
<dbReference type="InterPro" id="IPR036890">
    <property type="entry name" value="HATPase_C_sf"/>
</dbReference>
<sequence length="707" mass="76265">MALLLSVGAVLMLLGRPYAAAPPGMVPVAVGDLTLTPGDLIEEPDQLPDYAAMRDFFARQDTLYSALTGGAEVGFAPAPEMAAEIRVPARPRRLGDLPAPFFFQLGVGALALLIGAWIFALRPRDWGVRMFALTGLCVPVFAMAAAVYSSRFIALPGDLFRGLSGVNHLGAGVFGIGLVGLFLMYPRHLVRPVWLWVPVAVFGIGIALDLTHAVPVKLLDFIVMTQTLLALVLAVVQWVLSRRMPLDRAGLRYLVLATLIGVSCFIGLSVMPVALGLSEQGLLPQGYAFGFFLIMHLGIAMGLARYRVFELDRYAYLVWLWLGSAMLIIGLDALLLMLLHDQPWTSLGLALLVASFVYFPLRQFLFSRFVSTRSVSLAGRMPDILRVAMMPMSDGRDGAWDALLRRIWEPLSIGRPGMAEAAGVDDPSAPHAERATIAEQGLALDLPDCAGVGGRQLRYAAAGRRLFGEDDKALAATLCELVTMIRQSAAAFQRGVTTERDRISRDMHDNIGAQMLSALHSSDAGRKNELLRDALNDLRGIIDAGFTGQFNLQDLMADLRGEAMERLSDHGIRLDWQPLPLPDLPVSLAHGNTLRAVIREAVSNVIRHARCRTMRIAPELHGRELHLVLSDDGSAGASPRLGNGLENMRVRILALRGSISIVEAGPDHGFHIEILVPLDSAEPAPASGAEPAAPLSPGIGAPPPVTP</sequence>
<evidence type="ECO:0000256" key="5">
    <source>
        <dbReference type="SAM" id="Phobius"/>
    </source>
</evidence>
<feature type="transmembrane region" description="Helical" evidence="5">
    <location>
        <begin position="221"/>
        <end position="241"/>
    </location>
</feature>
<evidence type="ECO:0000313" key="8">
    <source>
        <dbReference type="Proteomes" id="UP000219050"/>
    </source>
</evidence>
<keyword evidence="2" id="KW-0418">Kinase</keyword>
<evidence type="ECO:0000256" key="1">
    <source>
        <dbReference type="ARBA" id="ARBA00022679"/>
    </source>
</evidence>
<feature type="signal peptide" evidence="6">
    <location>
        <begin position="1"/>
        <end position="20"/>
    </location>
</feature>
<dbReference type="Gene3D" id="3.30.565.10">
    <property type="entry name" value="Histidine kinase-like ATPase, C-terminal domain"/>
    <property type="match status" value="1"/>
</dbReference>
<dbReference type="Proteomes" id="UP000219050">
    <property type="component" value="Chromosome"/>
</dbReference>
<evidence type="ECO:0000256" key="3">
    <source>
        <dbReference type="ARBA" id="ARBA00023012"/>
    </source>
</evidence>
<evidence type="ECO:0008006" key="9">
    <source>
        <dbReference type="Google" id="ProtNLM"/>
    </source>
</evidence>
<feature type="transmembrane region" description="Helical" evidence="5">
    <location>
        <begin position="168"/>
        <end position="186"/>
    </location>
</feature>
<dbReference type="GO" id="GO:0016301">
    <property type="term" value="F:kinase activity"/>
    <property type="evidence" value="ECO:0007669"/>
    <property type="project" value="UniProtKB-KW"/>
</dbReference>
<dbReference type="CDD" id="cd16917">
    <property type="entry name" value="HATPase_UhpB-NarQ-NarX-like"/>
    <property type="match status" value="1"/>
</dbReference>
<organism evidence="7 8">
    <name type="scientific">Pacificitalea manganoxidans</name>
    <dbReference type="NCBI Taxonomy" id="1411902"/>
    <lineage>
        <taxon>Bacteria</taxon>
        <taxon>Pseudomonadati</taxon>
        <taxon>Pseudomonadota</taxon>
        <taxon>Alphaproteobacteria</taxon>
        <taxon>Rhodobacterales</taxon>
        <taxon>Paracoccaceae</taxon>
        <taxon>Pacificitalea</taxon>
    </lineage>
</organism>
<dbReference type="KEGG" id="cmag:CBW24_12910"/>
<accession>A0A291M1K9</accession>
<dbReference type="EMBL" id="CP021404">
    <property type="protein sequence ID" value="ATI42812.1"/>
    <property type="molecule type" value="Genomic_DNA"/>
</dbReference>
<feature type="chain" id="PRO_5012606605" description="Histidine kinase" evidence="6">
    <location>
        <begin position="21"/>
        <end position="707"/>
    </location>
</feature>
<keyword evidence="5" id="KW-1133">Transmembrane helix</keyword>
<keyword evidence="8" id="KW-1185">Reference proteome</keyword>
<keyword evidence="5" id="KW-0812">Transmembrane</keyword>
<evidence type="ECO:0000256" key="4">
    <source>
        <dbReference type="SAM" id="MobiDB-lite"/>
    </source>
</evidence>
<dbReference type="AlphaFoldDB" id="A0A291M1K9"/>
<dbReference type="PANTHER" id="PTHR24421">
    <property type="entry name" value="NITRATE/NITRITE SENSOR PROTEIN NARX-RELATED"/>
    <property type="match status" value="1"/>
</dbReference>
<feature type="transmembrane region" description="Helical" evidence="5">
    <location>
        <begin position="287"/>
        <end position="304"/>
    </location>
</feature>
<feature type="region of interest" description="Disordered" evidence="4">
    <location>
        <begin position="683"/>
        <end position="707"/>
    </location>
</feature>
<keyword evidence="6" id="KW-0732">Signal</keyword>
<evidence type="ECO:0000256" key="2">
    <source>
        <dbReference type="ARBA" id="ARBA00022777"/>
    </source>
</evidence>
<dbReference type="InterPro" id="IPR050482">
    <property type="entry name" value="Sensor_HK_TwoCompSys"/>
</dbReference>